<protein>
    <submittedName>
        <fullName evidence="1">Uncharacterized protein</fullName>
    </submittedName>
</protein>
<dbReference type="VEuPathDB" id="FungiDB:PSTT_15351"/>
<evidence type="ECO:0000313" key="1">
    <source>
        <dbReference type="EMBL" id="POV95152.1"/>
    </source>
</evidence>
<gene>
    <name evidence="1" type="ORF">PSHT_15822</name>
</gene>
<keyword evidence="2" id="KW-1185">Reference proteome</keyword>
<sequence length="172" mass="18750">MRGQGERRGDGTFDSLPVNVTLAHPYRFNILPGHSYVLGGKVTKLDDGRTTIMHVNNSIKHRALPGGEVVEPGPIMISGTGVIMRVRYTNTKHVENPTLEVLVSHDPSGNGDGRVKVRWLLAMGDMDIPYNTNFKLGTRIALAGRLEALGEPAGLVVVKATRGIYYEECKEG</sequence>
<reference evidence="1 2" key="1">
    <citation type="submission" date="2017-12" db="EMBL/GenBank/DDBJ databases">
        <title>Gene loss provides genomic basis for host adaptation in cereal stripe rust fungi.</title>
        <authorList>
            <person name="Xia C."/>
        </authorList>
    </citation>
    <scope>NUCLEOTIDE SEQUENCE [LARGE SCALE GENOMIC DNA]</scope>
    <source>
        <strain evidence="1 2">93TX-2</strain>
    </source>
</reference>
<organism evidence="1 2">
    <name type="scientific">Puccinia striiformis</name>
    <dbReference type="NCBI Taxonomy" id="27350"/>
    <lineage>
        <taxon>Eukaryota</taxon>
        <taxon>Fungi</taxon>
        <taxon>Dikarya</taxon>
        <taxon>Basidiomycota</taxon>
        <taxon>Pucciniomycotina</taxon>
        <taxon>Pucciniomycetes</taxon>
        <taxon>Pucciniales</taxon>
        <taxon>Pucciniaceae</taxon>
        <taxon>Puccinia</taxon>
    </lineage>
</organism>
<dbReference type="AlphaFoldDB" id="A0A2S4UCZ9"/>
<dbReference type="OrthoDB" id="10664534at2759"/>
<reference evidence="2" key="2">
    <citation type="journal article" date="2018" name="BMC Genomics">
        <title>Genomic insights into host adaptation between the wheat stripe rust pathogen (Puccinia striiformis f. sp. tritici) and the barley stripe rust pathogen (Puccinia striiformis f. sp. hordei).</title>
        <authorList>
            <person name="Xia C."/>
            <person name="Wang M."/>
            <person name="Yin C."/>
            <person name="Cornejo O.E."/>
            <person name="Hulbert S.H."/>
            <person name="Chen X."/>
        </authorList>
    </citation>
    <scope>NUCLEOTIDE SEQUENCE [LARGE SCALE GENOMIC DNA]</scope>
    <source>
        <strain evidence="2">93TX-2</strain>
    </source>
</reference>
<accession>A0A2S4UCZ9</accession>
<dbReference type="VEuPathDB" id="FungiDB:PSHT_15822"/>
<name>A0A2S4UCZ9_9BASI</name>
<proteinExistence type="predicted"/>
<evidence type="ECO:0000313" key="2">
    <source>
        <dbReference type="Proteomes" id="UP000238274"/>
    </source>
</evidence>
<comment type="caution">
    <text evidence="1">The sequence shown here is derived from an EMBL/GenBank/DDBJ whole genome shotgun (WGS) entry which is preliminary data.</text>
</comment>
<reference evidence="2" key="3">
    <citation type="journal article" date="2018" name="Mol. Plant Microbe Interact.">
        <title>Genome sequence resources for the wheat stripe rust pathogen (Puccinia striiformis f. sp. tritici) and the barley stripe rust pathogen (Puccinia striiformis f. sp. hordei).</title>
        <authorList>
            <person name="Xia C."/>
            <person name="Wang M."/>
            <person name="Yin C."/>
            <person name="Cornejo O.E."/>
            <person name="Hulbert S.H."/>
            <person name="Chen X."/>
        </authorList>
    </citation>
    <scope>NUCLEOTIDE SEQUENCE [LARGE SCALE GENOMIC DNA]</scope>
    <source>
        <strain evidence="2">93TX-2</strain>
    </source>
</reference>
<dbReference type="EMBL" id="PKSM01000434">
    <property type="protein sequence ID" value="POV95152.1"/>
    <property type="molecule type" value="Genomic_DNA"/>
</dbReference>
<dbReference type="Proteomes" id="UP000238274">
    <property type="component" value="Unassembled WGS sequence"/>
</dbReference>